<dbReference type="Proteomes" id="UP001234343">
    <property type="component" value="Unassembled WGS sequence"/>
</dbReference>
<protein>
    <recommendedName>
        <fullName evidence="3">Exo-alpha-sialidase</fullName>
    </recommendedName>
</protein>
<organism evidence="1 2">
    <name type="scientific">Alteromonas arenosi</name>
    <dbReference type="NCBI Taxonomy" id="3055817"/>
    <lineage>
        <taxon>Bacteria</taxon>
        <taxon>Pseudomonadati</taxon>
        <taxon>Pseudomonadota</taxon>
        <taxon>Gammaproteobacteria</taxon>
        <taxon>Alteromonadales</taxon>
        <taxon>Alteromonadaceae</taxon>
        <taxon>Alteromonas/Salinimonas group</taxon>
        <taxon>Alteromonas</taxon>
    </lineage>
</organism>
<name>A0ABT7SVG0_9ALTE</name>
<evidence type="ECO:0000313" key="2">
    <source>
        <dbReference type="Proteomes" id="UP001234343"/>
    </source>
</evidence>
<comment type="caution">
    <text evidence="1">The sequence shown here is derived from an EMBL/GenBank/DDBJ whole genome shotgun (WGS) entry which is preliminary data.</text>
</comment>
<gene>
    <name evidence="1" type="ORF">QTP81_06105</name>
</gene>
<reference evidence="1 2" key="1">
    <citation type="submission" date="2023-06" db="EMBL/GenBank/DDBJ databases">
        <title>Alteromonas sp. ASW11-36 isolated from intertidal sand.</title>
        <authorList>
            <person name="Li Y."/>
        </authorList>
    </citation>
    <scope>NUCLEOTIDE SEQUENCE [LARGE SCALE GENOMIC DNA]</scope>
    <source>
        <strain evidence="1 2">ASW11-36</strain>
    </source>
</reference>
<evidence type="ECO:0000313" key="1">
    <source>
        <dbReference type="EMBL" id="MDM7860163.1"/>
    </source>
</evidence>
<proteinExistence type="predicted"/>
<dbReference type="Gene3D" id="2.120.10.10">
    <property type="match status" value="1"/>
</dbReference>
<keyword evidence="2" id="KW-1185">Reference proteome</keyword>
<sequence>MKKLVKTPAQWIKRITHQRRHCAFTDLQHFNGKLYCCYRQATDHVSGDGIIIVQCLSEVGSSLYQQRIAVEGADLRDPKLTLTPDGGLLLLAYARYRNSSNKTLSTRNLTWHTSTGETWSSPTNLNINLWWLWRVRYVNQHANTAYGLAYRKAADRLDLYAGDPRRKMSLVRAGVLSKEQHSLGYPNESDIDFANDMTLRAIVRRDADSFSAQYGEAKPPYTRWQWFDLGEYIGGPIWQRLSPSVYLVAGRCWTGKTLYTRLWLFNSENRQLEVFDTLPSAGDNSYPGISITTEYLYVSYYSSHIDDHSEIYLACYAIDDVLKEIEQ</sequence>
<dbReference type="RefSeq" id="WP_289364408.1">
    <property type="nucleotide sequence ID" value="NZ_JAUCBP010000006.1"/>
</dbReference>
<dbReference type="EMBL" id="JAUCBP010000006">
    <property type="protein sequence ID" value="MDM7860163.1"/>
    <property type="molecule type" value="Genomic_DNA"/>
</dbReference>
<accession>A0ABT7SVG0</accession>
<evidence type="ECO:0008006" key="3">
    <source>
        <dbReference type="Google" id="ProtNLM"/>
    </source>
</evidence>